<keyword evidence="2" id="KW-1185">Reference proteome</keyword>
<evidence type="ECO:0000313" key="2">
    <source>
        <dbReference type="Proteomes" id="UP000199296"/>
    </source>
</evidence>
<evidence type="ECO:0000313" key="1">
    <source>
        <dbReference type="EMBL" id="SDH08051.1"/>
    </source>
</evidence>
<dbReference type="AlphaFoldDB" id="A0A1G7ZGY7"/>
<dbReference type="STRING" id="470826.SAMN04488027_1263"/>
<protein>
    <recommendedName>
        <fullName evidence="3">Lipocalin-like domain-containing protein</fullName>
    </recommendedName>
</protein>
<evidence type="ECO:0008006" key="3">
    <source>
        <dbReference type="Google" id="ProtNLM"/>
    </source>
</evidence>
<accession>A0A1G7ZGY7</accession>
<gene>
    <name evidence="1" type="ORF">SAMN04488027_1263</name>
</gene>
<dbReference type="EMBL" id="FNCW01000026">
    <property type="protein sequence ID" value="SDH08051.1"/>
    <property type="molecule type" value="Genomic_DNA"/>
</dbReference>
<dbReference type="RefSeq" id="WP_093370500.1">
    <property type="nucleotide sequence ID" value="NZ_FNCW01000026.1"/>
</dbReference>
<dbReference type="OrthoDB" id="1036657at2"/>
<dbReference type="Proteomes" id="UP000199296">
    <property type="component" value="Unassembled WGS sequence"/>
</dbReference>
<name>A0A1G7ZGY7_9FLAO</name>
<sequence>MNIFRIEHIFFLFVAIFFVNCNPKTNKKAERRLTDQSIEKNQKIDYSNYKDLIEGIWAENDSVNATFWLKNDSVYNVEHQDEPVHYYLLNDTLNIVYSESFTVKWVIVRLDKDSLYMTNDVIEDTAKLYRR</sequence>
<organism evidence="1 2">
    <name type="scientific">Psychroflexus sediminis</name>
    <dbReference type="NCBI Taxonomy" id="470826"/>
    <lineage>
        <taxon>Bacteria</taxon>
        <taxon>Pseudomonadati</taxon>
        <taxon>Bacteroidota</taxon>
        <taxon>Flavobacteriia</taxon>
        <taxon>Flavobacteriales</taxon>
        <taxon>Flavobacteriaceae</taxon>
        <taxon>Psychroflexus</taxon>
    </lineage>
</organism>
<reference evidence="1 2" key="1">
    <citation type="submission" date="2016-10" db="EMBL/GenBank/DDBJ databases">
        <authorList>
            <person name="de Groot N.N."/>
        </authorList>
    </citation>
    <scope>NUCLEOTIDE SEQUENCE [LARGE SCALE GENOMIC DNA]</scope>
    <source>
        <strain evidence="1 2">DSM 19803</strain>
    </source>
</reference>
<proteinExistence type="predicted"/>